<feature type="transmembrane region" description="Helical" evidence="8">
    <location>
        <begin position="395"/>
        <end position="416"/>
    </location>
</feature>
<feature type="transmembrane region" description="Helical" evidence="8">
    <location>
        <begin position="464"/>
        <end position="483"/>
    </location>
</feature>
<reference evidence="10 11" key="1">
    <citation type="submission" date="2009-12" db="EMBL/GenBank/DDBJ databases">
        <title>Genome Sequence of Prevotella timonensis CRIS 5C-B1.</title>
        <authorList>
            <person name="Durkin A.S."/>
            <person name="Madupu R."/>
            <person name="Torralba M."/>
            <person name="Methe B."/>
            <person name="Sutton G."/>
            <person name="Strausberg R.L."/>
            <person name="Nelson K.E."/>
        </authorList>
    </citation>
    <scope>NUCLEOTIDE SEQUENCE [LARGE SCALE GENOMIC DNA]</scope>
    <source>
        <strain evidence="10 11">CRIS 5C-B1</strain>
    </source>
</reference>
<feature type="transmembrane region" description="Helical" evidence="8">
    <location>
        <begin position="100"/>
        <end position="121"/>
    </location>
</feature>
<protein>
    <submittedName>
        <fullName evidence="10">Universal stress family protein</fullName>
    </submittedName>
</protein>
<feature type="transmembrane region" description="Helical" evidence="8">
    <location>
        <begin position="428"/>
        <end position="449"/>
    </location>
</feature>
<keyword evidence="2" id="KW-0813">Transport</keyword>
<evidence type="ECO:0000256" key="3">
    <source>
        <dbReference type="ARBA" id="ARBA00022449"/>
    </source>
</evidence>
<keyword evidence="5 8" id="KW-1133">Transmembrane helix</keyword>
<dbReference type="InterPro" id="IPR006153">
    <property type="entry name" value="Cation/H_exchanger_TM"/>
</dbReference>
<gene>
    <name evidence="10" type="ORF">HMPREF9019_1135</name>
</gene>
<feature type="transmembrane region" description="Helical" evidence="8">
    <location>
        <begin position="188"/>
        <end position="211"/>
    </location>
</feature>
<keyword evidence="4 8" id="KW-0812">Transmembrane</keyword>
<dbReference type="Proteomes" id="UP000004001">
    <property type="component" value="Unassembled WGS sequence"/>
</dbReference>
<comment type="subcellular location">
    <subcellularLocation>
        <location evidence="1">Membrane</location>
        <topology evidence="1">Multi-pass membrane protein</topology>
    </subcellularLocation>
</comment>
<proteinExistence type="predicted"/>
<dbReference type="eggNOG" id="COG0589">
    <property type="taxonomic scope" value="Bacteria"/>
</dbReference>
<accession>D1W206</accession>
<evidence type="ECO:0000313" key="11">
    <source>
        <dbReference type="Proteomes" id="UP000004001"/>
    </source>
</evidence>
<evidence type="ECO:0000256" key="4">
    <source>
        <dbReference type="ARBA" id="ARBA00022692"/>
    </source>
</evidence>
<dbReference type="InterPro" id="IPR038770">
    <property type="entry name" value="Na+/solute_symporter_sf"/>
</dbReference>
<feature type="transmembrane region" description="Helical" evidence="8">
    <location>
        <begin position="248"/>
        <end position="272"/>
    </location>
</feature>
<dbReference type="Gene3D" id="3.40.50.12370">
    <property type="match status" value="1"/>
</dbReference>
<feature type="transmembrane region" description="Helical" evidence="8">
    <location>
        <begin position="278"/>
        <end position="298"/>
    </location>
</feature>
<dbReference type="GO" id="GO:0016020">
    <property type="term" value="C:membrane"/>
    <property type="evidence" value="ECO:0007669"/>
    <property type="project" value="UniProtKB-SubCell"/>
</dbReference>
<dbReference type="Gene3D" id="1.20.1530.20">
    <property type="match status" value="1"/>
</dbReference>
<feature type="transmembrane region" description="Helical" evidence="8">
    <location>
        <begin position="217"/>
        <end position="236"/>
    </location>
</feature>
<evidence type="ECO:0000256" key="7">
    <source>
        <dbReference type="ARBA" id="ARBA00023136"/>
    </source>
</evidence>
<evidence type="ECO:0000259" key="9">
    <source>
        <dbReference type="Pfam" id="PF00999"/>
    </source>
</evidence>
<comment type="caution">
    <text evidence="10">The sequence shown here is derived from an EMBL/GenBank/DDBJ whole genome shotgun (WGS) entry which is preliminary data.</text>
</comment>
<dbReference type="GO" id="GO:1902600">
    <property type="term" value="P:proton transmembrane transport"/>
    <property type="evidence" value="ECO:0007669"/>
    <property type="project" value="InterPro"/>
</dbReference>
<feature type="transmembrane region" description="Helical" evidence="8">
    <location>
        <begin position="133"/>
        <end position="153"/>
    </location>
</feature>
<keyword evidence="3" id="KW-0050">Antiport</keyword>
<keyword evidence="7 8" id="KW-0472">Membrane</keyword>
<evidence type="ECO:0000256" key="8">
    <source>
        <dbReference type="SAM" id="Phobius"/>
    </source>
</evidence>
<dbReference type="eggNOG" id="COG0475">
    <property type="taxonomic scope" value="Bacteria"/>
</dbReference>
<organism evidence="10 11">
    <name type="scientific">Hoylesella timonensis CRIS 5C-B1</name>
    <dbReference type="NCBI Taxonomy" id="679189"/>
    <lineage>
        <taxon>Bacteria</taxon>
        <taxon>Pseudomonadati</taxon>
        <taxon>Bacteroidota</taxon>
        <taxon>Bacteroidia</taxon>
        <taxon>Bacteroidales</taxon>
        <taxon>Prevotellaceae</taxon>
        <taxon>Hoylesella</taxon>
    </lineage>
</organism>
<evidence type="ECO:0000256" key="1">
    <source>
        <dbReference type="ARBA" id="ARBA00004141"/>
    </source>
</evidence>
<dbReference type="PANTHER" id="PTHR43562:SF4">
    <property type="entry name" value="NA(+)_H(+) ANTIPORTER NHAS5"/>
    <property type="match status" value="1"/>
</dbReference>
<dbReference type="AlphaFoldDB" id="D1W206"/>
<evidence type="ECO:0000256" key="5">
    <source>
        <dbReference type="ARBA" id="ARBA00022989"/>
    </source>
</evidence>
<keyword evidence="11" id="KW-1185">Reference proteome</keyword>
<dbReference type="PANTHER" id="PTHR43562">
    <property type="entry name" value="NAPA-TYPE SODIUM/HYDROGEN ANTIPORTER"/>
    <property type="match status" value="1"/>
</dbReference>
<dbReference type="SUPFAM" id="SSF52402">
    <property type="entry name" value="Adenine nucleotide alpha hydrolases-like"/>
    <property type="match status" value="1"/>
</dbReference>
<dbReference type="Pfam" id="PF00999">
    <property type="entry name" value="Na_H_Exchanger"/>
    <property type="match status" value="1"/>
</dbReference>
<feature type="transmembrane region" description="Helical" evidence="8">
    <location>
        <begin position="365"/>
        <end position="389"/>
    </location>
</feature>
<evidence type="ECO:0000313" key="10">
    <source>
        <dbReference type="EMBL" id="EFA96606.1"/>
    </source>
</evidence>
<dbReference type="GO" id="GO:0015297">
    <property type="term" value="F:antiporter activity"/>
    <property type="evidence" value="ECO:0007669"/>
    <property type="project" value="UniProtKB-KW"/>
</dbReference>
<evidence type="ECO:0000256" key="6">
    <source>
        <dbReference type="ARBA" id="ARBA00023065"/>
    </source>
</evidence>
<sequence length="806" mass="90300">MHKVGCASTKKVNFLCLRLALPLHKVGCALTKKVNFLCLRLALSLHKRDFALAISGLPDCVRLVLFLHKVGYALTKKVNFLCLWLALSLMCKKTNRMISAYFPITDPTLVFLVVLSIILLAPIIMGKLRIPHIIGMVLAGVVLGKYGLNILVRDNSFELFGKVGLYYIMFLASLEMEMEGVKKNKYRMLAFGLLTFAVPLVLVYFSCVYILHFSAQASLLLGCIMSSNTLIAYPIVSRYGLQRKPSVMLSVGATMLSLLLALVLLAGIVSSAESGSDVGFWLLLTLKFAIYCAAMILLIPRFTRYFLRRYSDAVMQYVFVMAMMFMSAALSEAVGFEGIFGAFFAGLILNRYIPAVSPLMNRIEFIGNALFIPYFLIGVGMLINLRILFAGGQVVFFLLVITFVGTVGKMLAAYLASHRFQLPLSSGTMMFGLTSAHAAGAIAMVMVGMRIELAPGEFLVNDEILNSVVLMILLTCIISSLITERSAQKITLRDQQIASDEEASLDDEHILVPIKYPNYAEQLIGLAILMKSRKLNRPLTAINVVYEDEQMRVNQEKGKHLLEQVTRYAAGSDVQVQSQVRIAVNIANGIKHAFQEFHANEIIIGMHTHAEVSKKFWGQFHQSLFNGLNCQIIMARLMQPLNTLRRIVVAVPSRAQFEPGFYRWLERLLRMATHLDCRIEFHGRQDTLALISAYIQEKHPVVRAAFKDMEHWNQFPQLASTIADDHMFVVITARKGTVSYKNALEELAEEIRQNFSGKTILIVFPDQYGAVEGDMTYSQSQHQEERSAYDVVGGWIKNKIEKTKKI</sequence>
<evidence type="ECO:0000256" key="2">
    <source>
        <dbReference type="ARBA" id="ARBA00022448"/>
    </source>
</evidence>
<keyword evidence="6" id="KW-0406">Ion transport</keyword>
<dbReference type="EMBL" id="ADEF01000069">
    <property type="protein sequence ID" value="EFA96606.1"/>
    <property type="molecule type" value="Genomic_DNA"/>
</dbReference>
<name>D1W206_9BACT</name>
<feature type="transmembrane region" description="Helical" evidence="8">
    <location>
        <begin position="336"/>
        <end position="353"/>
    </location>
</feature>
<feature type="domain" description="Cation/H+ exchanger transmembrane" evidence="9">
    <location>
        <begin position="116"/>
        <end position="483"/>
    </location>
</feature>